<reference evidence="1" key="1">
    <citation type="submission" date="2023-03" db="EMBL/GenBank/DDBJ databases">
        <authorList>
            <person name="Shen W."/>
            <person name="Cai J."/>
        </authorList>
    </citation>
    <scope>NUCLEOTIDE SEQUENCE</scope>
    <source>
        <strain evidence="1">B245-2</strain>
    </source>
</reference>
<protein>
    <submittedName>
        <fullName evidence="1">Uncharacterized protein</fullName>
    </submittedName>
</protein>
<organism evidence="1 2">
    <name type="scientific">Enterococcus cecorum</name>
    <dbReference type="NCBI Taxonomy" id="44008"/>
    <lineage>
        <taxon>Bacteria</taxon>
        <taxon>Bacillati</taxon>
        <taxon>Bacillota</taxon>
        <taxon>Bacilli</taxon>
        <taxon>Lactobacillales</taxon>
        <taxon>Enterococcaceae</taxon>
        <taxon>Enterococcus</taxon>
    </lineage>
</organism>
<evidence type="ECO:0000313" key="2">
    <source>
        <dbReference type="Proteomes" id="UP001255696"/>
    </source>
</evidence>
<name>A0AAW8TQA6_9ENTE</name>
<evidence type="ECO:0000313" key="1">
    <source>
        <dbReference type="EMBL" id="MDT2797390.1"/>
    </source>
</evidence>
<comment type="caution">
    <text evidence="1">The sequence shown here is derived from an EMBL/GenBank/DDBJ whole genome shotgun (WGS) entry which is preliminary data.</text>
</comment>
<dbReference type="EMBL" id="JARQBI010000024">
    <property type="protein sequence ID" value="MDT2797390.1"/>
    <property type="molecule type" value="Genomic_DNA"/>
</dbReference>
<proteinExistence type="predicted"/>
<gene>
    <name evidence="1" type="ORF">P7H47_09090</name>
</gene>
<dbReference type="Proteomes" id="UP001255696">
    <property type="component" value="Unassembled WGS sequence"/>
</dbReference>
<dbReference type="AlphaFoldDB" id="A0AAW8TQA6"/>
<dbReference type="RefSeq" id="WP_311898131.1">
    <property type="nucleotide sequence ID" value="NZ_JARQBI010000024.1"/>
</dbReference>
<accession>A0AAW8TQA6</accession>
<sequence length="55" mass="6763">MMRQFDIEKAQRTFEIDRRNYLKNEILKKYELIHKTKQEIHEMTKELQRGVVGVV</sequence>